<reference evidence="3" key="1">
    <citation type="journal article" date="2014" name="Int. J. Syst. Evol. Microbiol.">
        <title>Complete genome sequence of Corynebacterium casei LMG S-19264T (=DSM 44701T), isolated from a smear-ripened cheese.</title>
        <authorList>
            <consortium name="US DOE Joint Genome Institute (JGI-PGF)"/>
            <person name="Walter F."/>
            <person name="Albersmeier A."/>
            <person name="Kalinowski J."/>
            <person name="Ruckert C."/>
        </authorList>
    </citation>
    <scope>NUCLEOTIDE SEQUENCE</scope>
    <source>
        <strain evidence="3">KCTC 32020</strain>
    </source>
</reference>
<organism evidence="3 4">
    <name type="scientific">Vulcaniibacterium thermophilum</name>
    <dbReference type="NCBI Taxonomy" id="1169913"/>
    <lineage>
        <taxon>Bacteria</taxon>
        <taxon>Pseudomonadati</taxon>
        <taxon>Pseudomonadota</taxon>
        <taxon>Gammaproteobacteria</taxon>
        <taxon>Lysobacterales</taxon>
        <taxon>Lysobacteraceae</taxon>
        <taxon>Vulcaniibacterium</taxon>
    </lineage>
</organism>
<dbReference type="GO" id="GO:0006878">
    <property type="term" value="P:intracellular copper ion homeostasis"/>
    <property type="evidence" value="ECO:0007669"/>
    <property type="project" value="InterPro"/>
</dbReference>
<feature type="compositionally biased region" description="Basic and acidic residues" evidence="1">
    <location>
        <begin position="76"/>
        <end position="92"/>
    </location>
</feature>
<proteinExistence type="predicted"/>
<dbReference type="Proteomes" id="UP000636453">
    <property type="component" value="Unassembled WGS sequence"/>
</dbReference>
<dbReference type="GO" id="GO:0009279">
    <property type="term" value="C:cell outer membrane"/>
    <property type="evidence" value="ECO:0007669"/>
    <property type="project" value="InterPro"/>
</dbReference>
<feature type="region of interest" description="Disordered" evidence="1">
    <location>
        <begin position="26"/>
        <end position="120"/>
    </location>
</feature>
<sequence length="348" mass="37673">MNMLRPTLLVAALAVAAALPAHAQHAGHAPAAPASPPKAAPTDPAQEQPHRDHHAHGGSPEAPSEQAAHSGMNHSQMDHSQMDHSQMDHSQMDHSQMGHAGMPAPADLPPDAPPREPIPPVTDADRAAAFPEVRSHAAHDSAVHSFWLLDRLERSSAEGGGVAWEGLGWIGGDIDRAWVRTEGERNEGELESASVELLYGHAVDAWWDVVAGIRHDFGEGPSRTYAAIGVQGLAPYKFEVEATAYIGRSGDTAVTLEAEYDTLLTNRLILQWQAEANLHGRDDRARGIGSGLSSIEAGARLRYEITRRFAPYVGIEWERAFGDTADFRRAAGEHTRDTRVVAGIRLWF</sequence>
<gene>
    <name evidence="3" type="primary">pcoB</name>
    <name evidence="3" type="ORF">GCM10007167_18760</name>
</gene>
<keyword evidence="2" id="KW-0732">Signal</keyword>
<protein>
    <submittedName>
        <fullName evidence="3">Copper resistance protein B</fullName>
    </submittedName>
</protein>
<dbReference type="GO" id="GO:0005507">
    <property type="term" value="F:copper ion binding"/>
    <property type="evidence" value="ECO:0007669"/>
    <property type="project" value="InterPro"/>
</dbReference>
<dbReference type="AlphaFoldDB" id="A0A919DE71"/>
<dbReference type="RefSeq" id="WP_146474495.1">
    <property type="nucleotide sequence ID" value="NZ_BNCF01000010.1"/>
</dbReference>
<feature type="chain" id="PRO_5037610072" evidence="2">
    <location>
        <begin position="24"/>
        <end position="348"/>
    </location>
</feature>
<feature type="signal peptide" evidence="2">
    <location>
        <begin position="1"/>
        <end position="23"/>
    </location>
</feature>
<evidence type="ECO:0000313" key="3">
    <source>
        <dbReference type="EMBL" id="GHE36864.1"/>
    </source>
</evidence>
<dbReference type="OrthoDB" id="9778934at2"/>
<dbReference type="EMBL" id="BNCF01000010">
    <property type="protein sequence ID" value="GHE36864.1"/>
    <property type="molecule type" value="Genomic_DNA"/>
</dbReference>
<evidence type="ECO:0000256" key="2">
    <source>
        <dbReference type="SAM" id="SignalP"/>
    </source>
</evidence>
<accession>A0A919DE71</accession>
<keyword evidence="4" id="KW-1185">Reference proteome</keyword>
<dbReference type="InterPro" id="IPR007939">
    <property type="entry name" value="Cu-R_B_prcur"/>
</dbReference>
<name>A0A919DE71_9GAMM</name>
<evidence type="ECO:0000313" key="4">
    <source>
        <dbReference type="Proteomes" id="UP000636453"/>
    </source>
</evidence>
<dbReference type="Pfam" id="PF05275">
    <property type="entry name" value="CopB"/>
    <property type="match status" value="1"/>
</dbReference>
<reference evidence="3" key="2">
    <citation type="submission" date="2020-09" db="EMBL/GenBank/DDBJ databases">
        <authorList>
            <person name="Sun Q."/>
            <person name="Kim S."/>
        </authorList>
    </citation>
    <scope>NUCLEOTIDE SEQUENCE</scope>
    <source>
        <strain evidence="3">KCTC 32020</strain>
    </source>
</reference>
<comment type="caution">
    <text evidence="3">The sequence shown here is derived from an EMBL/GenBank/DDBJ whole genome shotgun (WGS) entry which is preliminary data.</text>
</comment>
<evidence type="ECO:0000256" key="1">
    <source>
        <dbReference type="SAM" id="MobiDB-lite"/>
    </source>
</evidence>
<feature type="compositionally biased region" description="Pro residues" evidence="1">
    <location>
        <begin position="106"/>
        <end position="120"/>
    </location>
</feature>